<accession>A0ABN2JI65</accession>
<dbReference type="Proteomes" id="UP001501138">
    <property type="component" value="Unassembled WGS sequence"/>
</dbReference>
<protein>
    <recommendedName>
        <fullName evidence="3">Siderophore-interacting protein</fullName>
    </recommendedName>
</protein>
<dbReference type="EMBL" id="BAAAPM010000004">
    <property type="protein sequence ID" value="GAA1728083.1"/>
    <property type="molecule type" value="Genomic_DNA"/>
</dbReference>
<evidence type="ECO:0008006" key="3">
    <source>
        <dbReference type="Google" id="ProtNLM"/>
    </source>
</evidence>
<dbReference type="RefSeq" id="WP_344248747.1">
    <property type="nucleotide sequence ID" value="NZ_BAAAPM010000004.1"/>
</dbReference>
<organism evidence="1 2">
    <name type="scientific">Isoptericola hypogeus</name>
    <dbReference type="NCBI Taxonomy" id="300179"/>
    <lineage>
        <taxon>Bacteria</taxon>
        <taxon>Bacillati</taxon>
        <taxon>Actinomycetota</taxon>
        <taxon>Actinomycetes</taxon>
        <taxon>Micrococcales</taxon>
        <taxon>Promicromonosporaceae</taxon>
        <taxon>Isoptericola</taxon>
    </lineage>
</organism>
<evidence type="ECO:0000313" key="1">
    <source>
        <dbReference type="EMBL" id="GAA1728083.1"/>
    </source>
</evidence>
<evidence type="ECO:0000313" key="2">
    <source>
        <dbReference type="Proteomes" id="UP001501138"/>
    </source>
</evidence>
<gene>
    <name evidence="1" type="ORF">GCM10009809_24720</name>
</gene>
<reference evidence="1 2" key="1">
    <citation type="journal article" date="2019" name="Int. J. Syst. Evol. Microbiol.">
        <title>The Global Catalogue of Microorganisms (GCM) 10K type strain sequencing project: providing services to taxonomists for standard genome sequencing and annotation.</title>
        <authorList>
            <consortium name="The Broad Institute Genomics Platform"/>
            <consortium name="The Broad Institute Genome Sequencing Center for Infectious Disease"/>
            <person name="Wu L."/>
            <person name="Ma J."/>
        </authorList>
    </citation>
    <scope>NUCLEOTIDE SEQUENCE [LARGE SCALE GENOMIC DNA]</scope>
    <source>
        <strain evidence="1 2">JCM 15589</strain>
    </source>
</reference>
<sequence>MRILTDYFAAPTDALAATVVREDEGPSTTARGSGQPLFDTVRLPSIEPFVMIGTLAEVVCGLPYPEVTAHPRHGSLVVAAGDEGPWVVTVSDHLTAALAAASPSRLADVARRWSGAPELAWAPAGAVATAVLALGALAARAADARHALYCWTRLPDAAPIGPPVGAPVRPRARS</sequence>
<proteinExistence type="predicted"/>
<comment type="caution">
    <text evidence="1">The sequence shown here is derived from an EMBL/GenBank/DDBJ whole genome shotgun (WGS) entry which is preliminary data.</text>
</comment>
<name>A0ABN2JI65_9MICO</name>
<keyword evidence="2" id="KW-1185">Reference proteome</keyword>